<dbReference type="PANTHER" id="PTHR33420">
    <property type="entry name" value="FIMBRIAL SUBUNIT ELFA-RELATED"/>
    <property type="match status" value="1"/>
</dbReference>
<organism evidence="3 4">
    <name type="scientific">Providencia heimbachae ATCC 35613</name>
    <dbReference type="NCBI Taxonomy" id="1354272"/>
    <lineage>
        <taxon>Bacteria</taxon>
        <taxon>Pseudomonadati</taxon>
        <taxon>Pseudomonadota</taxon>
        <taxon>Gammaproteobacteria</taxon>
        <taxon>Enterobacterales</taxon>
        <taxon>Morganellaceae</taxon>
        <taxon>Providencia</taxon>
    </lineage>
</organism>
<dbReference type="AlphaFoldDB" id="A0A1B7JWT5"/>
<dbReference type="PANTHER" id="PTHR33420:SF26">
    <property type="entry name" value="FIMBRIAL SUBUNIT"/>
    <property type="match status" value="1"/>
</dbReference>
<dbReference type="OrthoDB" id="7007417at2"/>
<reference evidence="3 4" key="1">
    <citation type="submission" date="2016-04" db="EMBL/GenBank/DDBJ databases">
        <title>ATOL: Assembling a taxonomically balanced genome-scale reconstruction of the evolutionary history of the Enterobacteriaceae.</title>
        <authorList>
            <person name="Plunkett G.III."/>
            <person name="Neeno-Eckwall E.C."/>
            <person name="Glasner J.D."/>
            <person name="Perna N.T."/>
        </authorList>
    </citation>
    <scope>NUCLEOTIDE SEQUENCE [LARGE SCALE GENOMIC DNA]</scope>
    <source>
        <strain evidence="3 4">ATCC 35613</strain>
    </source>
</reference>
<gene>
    <name evidence="3" type="ORF">M998_1586</name>
</gene>
<dbReference type="Gene3D" id="2.60.40.1090">
    <property type="entry name" value="Fimbrial-type adhesion domain"/>
    <property type="match status" value="1"/>
</dbReference>
<feature type="signal peptide" evidence="1">
    <location>
        <begin position="1"/>
        <end position="26"/>
    </location>
</feature>
<evidence type="ECO:0000256" key="1">
    <source>
        <dbReference type="SAM" id="SignalP"/>
    </source>
</evidence>
<keyword evidence="1" id="KW-0732">Signal</keyword>
<dbReference type="InterPro" id="IPR036937">
    <property type="entry name" value="Adhesion_dom_fimbrial_sf"/>
</dbReference>
<accession>A0A1B7JWT5</accession>
<evidence type="ECO:0000313" key="3">
    <source>
        <dbReference type="EMBL" id="OAT52377.1"/>
    </source>
</evidence>
<feature type="chain" id="PRO_5008595597" evidence="1">
    <location>
        <begin position="27"/>
        <end position="181"/>
    </location>
</feature>
<proteinExistence type="predicted"/>
<sequence length="181" mass="19711">MTDLIKWQHHKKLALATLLFASTVQANLPESRVLPSAGTRATPGIVYVNIRGVVLAPPPCVINDGNLIDINFGEVMSTRIDGSAYKMPVNYNIKCEKMPSKAMKMSVEGNTADFDTQSLSTNIEGLGIAVMRNDSKLPVGQTINFTYPNAPQFSVVPVRDMSKTLTGGYFEAVATLLIDYQ</sequence>
<name>A0A1B7JWT5_9GAMM</name>
<dbReference type="RefSeq" id="WP_068908316.1">
    <property type="nucleotide sequence ID" value="NZ_LXEW01000023.1"/>
</dbReference>
<feature type="domain" description="Fimbrial-type adhesion" evidence="2">
    <location>
        <begin position="49"/>
        <end position="181"/>
    </location>
</feature>
<comment type="caution">
    <text evidence="3">The sequence shown here is derived from an EMBL/GenBank/DDBJ whole genome shotgun (WGS) entry which is preliminary data.</text>
</comment>
<evidence type="ECO:0000259" key="2">
    <source>
        <dbReference type="Pfam" id="PF00419"/>
    </source>
</evidence>
<dbReference type="GO" id="GO:0009289">
    <property type="term" value="C:pilus"/>
    <property type="evidence" value="ECO:0007669"/>
    <property type="project" value="InterPro"/>
</dbReference>
<dbReference type="SUPFAM" id="SSF49401">
    <property type="entry name" value="Bacterial adhesins"/>
    <property type="match status" value="1"/>
</dbReference>
<dbReference type="InterPro" id="IPR000259">
    <property type="entry name" value="Adhesion_dom_fimbrial"/>
</dbReference>
<dbReference type="Proteomes" id="UP000078224">
    <property type="component" value="Unassembled WGS sequence"/>
</dbReference>
<dbReference type="InterPro" id="IPR050263">
    <property type="entry name" value="Bact_Fimbrial_Adh_Pro"/>
</dbReference>
<dbReference type="PATRIC" id="fig|1354272.4.peg.1612"/>
<dbReference type="GO" id="GO:0043709">
    <property type="term" value="P:cell adhesion involved in single-species biofilm formation"/>
    <property type="evidence" value="ECO:0007669"/>
    <property type="project" value="TreeGrafter"/>
</dbReference>
<dbReference type="Pfam" id="PF00419">
    <property type="entry name" value="Fimbrial"/>
    <property type="match status" value="1"/>
</dbReference>
<keyword evidence="4" id="KW-1185">Reference proteome</keyword>
<evidence type="ECO:0000313" key="4">
    <source>
        <dbReference type="Proteomes" id="UP000078224"/>
    </source>
</evidence>
<dbReference type="EMBL" id="LXEW01000023">
    <property type="protein sequence ID" value="OAT52377.1"/>
    <property type="molecule type" value="Genomic_DNA"/>
</dbReference>
<protein>
    <submittedName>
        <fullName evidence="3">Minor fimbrial subunit</fullName>
    </submittedName>
</protein>
<dbReference type="InterPro" id="IPR008966">
    <property type="entry name" value="Adhesion_dom_sf"/>
</dbReference>